<reference evidence="8" key="1">
    <citation type="submission" date="2025-08" db="UniProtKB">
        <authorList>
            <consortium name="RefSeq"/>
        </authorList>
    </citation>
    <scope>IDENTIFICATION</scope>
    <source>
        <tissue evidence="8">Muscle</tissue>
    </source>
</reference>
<dbReference type="FunFam" id="1.20.1250.10:FF:000001">
    <property type="entry name" value="Interferon alpha"/>
    <property type="match status" value="1"/>
</dbReference>
<proteinExistence type="inferred from homology"/>
<dbReference type="PROSITE" id="PS00252">
    <property type="entry name" value="INTERFERON_A_B_D"/>
    <property type="match status" value="1"/>
</dbReference>
<dbReference type="InterPro" id="IPR009079">
    <property type="entry name" value="4_helix_cytokine-like_core"/>
</dbReference>
<evidence type="ECO:0000256" key="2">
    <source>
        <dbReference type="ARBA" id="ARBA00022514"/>
    </source>
</evidence>
<keyword evidence="4 6" id="KW-0051">Antiviral defense</keyword>
<keyword evidence="2 6" id="KW-0202">Cytokine</keyword>
<evidence type="ECO:0000256" key="1">
    <source>
        <dbReference type="ARBA" id="ARBA00004613"/>
    </source>
</evidence>
<dbReference type="PANTHER" id="PTHR11691">
    <property type="entry name" value="TYPE I INTERFERON"/>
    <property type="match status" value="1"/>
</dbReference>
<dbReference type="GO" id="GO:0005615">
    <property type="term" value="C:extracellular space"/>
    <property type="evidence" value="ECO:0007669"/>
    <property type="project" value="UniProtKB-KW"/>
</dbReference>
<keyword evidence="5" id="KW-1015">Disulfide bond</keyword>
<evidence type="ECO:0000313" key="8">
    <source>
        <dbReference type="RefSeq" id="XP_019490399.1"/>
    </source>
</evidence>
<dbReference type="Gene3D" id="1.20.1250.10">
    <property type="match status" value="1"/>
</dbReference>
<dbReference type="Proteomes" id="UP000694851">
    <property type="component" value="Unplaced"/>
</dbReference>
<dbReference type="GO" id="GO:0005126">
    <property type="term" value="F:cytokine receptor binding"/>
    <property type="evidence" value="ECO:0007669"/>
    <property type="project" value="InterPro"/>
</dbReference>
<dbReference type="SMART" id="SM00076">
    <property type="entry name" value="IFabd"/>
    <property type="match status" value="1"/>
</dbReference>
<dbReference type="OrthoDB" id="9833506at2759"/>
<name>A0A8B7QNP5_HIPAR</name>
<dbReference type="GeneID" id="109378484"/>
<dbReference type="CDD" id="cd00095">
    <property type="entry name" value="IFab"/>
    <property type="match status" value="1"/>
</dbReference>
<dbReference type="Pfam" id="PF00143">
    <property type="entry name" value="Interferon"/>
    <property type="match status" value="1"/>
</dbReference>
<dbReference type="PRINTS" id="PR00266">
    <property type="entry name" value="INTERFERONAB"/>
</dbReference>
<comment type="subcellular location">
    <subcellularLocation>
        <location evidence="1">Secreted</location>
    </subcellularLocation>
</comment>
<organism evidence="7 8">
    <name type="scientific">Hipposideros armiger</name>
    <name type="common">Great Himalayan leaf-nosed bat</name>
    <dbReference type="NCBI Taxonomy" id="186990"/>
    <lineage>
        <taxon>Eukaryota</taxon>
        <taxon>Metazoa</taxon>
        <taxon>Chordata</taxon>
        <taxon>Craniata</taxon>
        <taxon>Vertebrata</taxon>
        <taxon>Euteleostomi</taxon>
        <taxon>Mammalia</taxon>
        <taxon>Eutheria</taxon>
        <taxon>Laurasiatheria</taxon>
        <taxon>Chiroptera</taxon>
        <taxon>Yinpterochiroptera</taxon>
        <taxon>Rhinolophoidea</taxon>
        <taxon>Hipposideridae</taxon>
        <taxon>Hipposideros</taxon>
    </lineage>
</organism>
<evidence type="ECO:0000256" key="6">
    <source>
        <dbReference type="RuleBase" id="RU000436"/>
    </source>
</evidence>
<dbReference type="GO" id="GO:0005125">
    <property type="term" value="F:cytokine activity"/>
    <property type="evidence" value="ECO:0007669"/>
    <property type="project" value="UniProtKB-KW"/>
</dbReference>
<evidence type="ECO:0000256" key="3">
    <source>
        <dbReference type="ARBA" id="ARBA00022525"/>
    </source>
</evidence>
<dbReference type="AlphaFoldDB" id="A0A8B7QNP5"/>
<keyword evidence="7" id="KW-1185">Reference proteome</keyword>
<gene>
    <name evidence="8" type="primary">LOC109378484</name>
</gene>
<dbReference type="SUPFAM" id="SSF47266">
    <property type="entry name" value="4-helical cytokines"/>
    <property type="match status" value="1"/>
</dbReference>
<accession>A0A8B7QNP5</accession>
<protein>
    <submittedName>
        <fullName evidence="8">Interferon omega-2-like</fullName>
    </submittedName>
</protein>
<keyword evidence="3" id="KW-0964">Secreted</keyword>
<dbReference type="KEGG" id="hai:109378484"/>
<dbReference type="InterPro" id="IPR000471">
    <property type="entry name" value="Interferon_alpha/beta/delta"/>
</dbReference>
<comment type="similarity">
    <text evidence="6">Belongs to the alpha/beta interferon family.</text>
</comment>
<sequence length="176" mass="20547">MIFSNPISSTSCDLPLNHILVSRENFMLLSQMRKISFSLCLENRNDFRLSQETVDRGEVQKAQATSVHYKMLQQILKLFLTERSSVAWNTTVLDKLCTGLYQQLEDLDTCLVQETGQAEPALGKKDPTLAVKRYFLGIRLYLKEKKYSDCAWEVVRVEIRRCFFFVNNLIRKKLRK</sequence>
<evidence type="ECO:0000256" key="5">
    <source>
        <dbReference type="ARBA" id="ARBA00023157"/>
    </source>
</evidence>
<dbReference type="GO" id="GO:0051607">
    <property type="term" value="P:defense response to virus"/>
    <property type="evidence" value="ECO:0007669"/>
    <property type="project" value="UniProtKB-KW"/>
</dbReference>
<evidence type="ECO:0000313" key="7">
    <source>
        <dbReference type="Proteomes" id="UP000694851"/>
    </source>
</evidence>
<dbReference type="RefSeq" id="XP_019490399.1">
    <property type="nucleotide sequence ID" value="XM_019634854.1"/>
</dbReference>
<evidence type="ECO:0000256" key="4">
    <source>
        <dbReference type="ARBA" id="ARBA00023118"/>
    </source>
</evidence>
<dbReference type="PANTHER" id="PTHR11691:SF37">
    <property type="entry name" value="INTERFERON OMEGA-1"/>
    <property type="match status" value="1"/>
</dbReference>